<evidence type="ECO:0000313" key="2">
    <source>
        <dbReference type="Proteomes" id="UP001224775"/>
    </source>
</evidence>
<dbReference type="Proteomes" id="UP001224775">
    <property type="component" value="Unassembled WGS sequence"/>
</dbReference>
<reference evidence="1" key="1">
    <citation type="submission" date="2023-06" db="EMBL/GenBank/DDBJ databases">
        <title>Survivors Of The Sea: Transcriptome response of Skeletonema marinoi to long-term dormancy.</title>
        <authorList>
            <person name="Pinder M.I.M."/>
            <person name="Kourtchenko O."/>
            <person name="Robertson E.K."/>
            <person name="Larsson T."/>
            <person name="Maumus F."/>
            <person name="Osuna-Cruz C.M."/>
            <person name="Vancaester E."/>
            <person name="Stenow R."/>
            <person name="Vandepoele K."/>
            <person name="Ploug H."/>
            <person name="Bruchert V."/>
            <person name="Godhe A."/>
            <person name="Topel M."/>
        </authorList>
    </citation>
    <scope>NUCLEOTIDE SEQUENCE</scope>
    <source>
        <strain evidence="1">R05AC</strain>
    </source>
</reference>
<sequence length="176" mass="19203">QQVTGLLVNSNGLLLQGTNLRNKVQTTLTLLLLKLQGDVTDGSLGNTLHKMGGETSNLVTHTLGGGDGDLIDDTLVGVEVESKTGVVLLDDGTCGFLDGLGTDSLLFCSDTKAMMVRIHVGNKDLRQKSKSSLWTCVESWFPMAVEVVERCEREHIMCTSDVKKKDNFICLRRKLH</sequence>
<accession>A0AAD8Y772</accession>
<evidence type="ECO:0000313" key="1">
    <source>
        <dbReference type="EMBL" id="KAK1740284.1"/>
    </source>
</evidence>
<protein>
    <submittedName>
        <fullName evidence="1">Uncharacterized protein</fullName>
    </submittedName>
</protein>
<comment type="caution">
    <text evidence="1">The sequence shown here is derived from an EMBL/GenBank/DDBJ whole genome shotgun (WGS) entry which is preliminary data.</text>
</comment>
<dbReference type="AlphaFoldDB" id="A0AAD8Y772"/>
<dbReference type="EMBL" id="JATAAI010000016">
    <property type="protein sequence ID" value="KAK1740284.1"/>
    <property type="molecule type" value="Genomic_DNA"/>
</dbReference>
<proteinExistence type="predicted"/>
<feature type="non-terminal residue" evidence="1">
    <location>
        <position position="1"/>
    </location>
</feature>
<organism evidence="1 2">
    <name type="scientific">Skeletonema marinoi</name>
    <dbReference type="NCBI Taxonomy" id="267567"/>
    <lineage>
        <taxon>Eukaryota</taxon>
        <taxon>Sar</taxon>
        <taxon>Stramenopiles</taxon>
        <taxon>Ochrophyta</taxon>
        <taxon>Bacillariophyta</taxon>
        <taxon>Coscinodiscophyceae</taxon>
        <taxon>Thalassiosirophycidae</taxon>
        <taxon>Thalassiosirales</taxon>
        <taxon>Skeletonemataceae</taxon>
        <taxon>Skeletonema</taxon>
        <taxon>Skeletonema marinoi-dohrnii complex</taxon>
    </lineage>
</organism>
<gene>
    <name evidence="1" type="ORF">QTG54_009234</name>
</gene>
<name>A0AAD8Y772_9STRA</name>
<keyword evidence="2" id="KW-1185">Reference proteome</keyword>